<accession>A0A399T1N9</accession>
<dbReference type="EMBL" id="QWGR01000004">
    <property type="protein sequence ID" value="RIJ48702.1"/>
    <property type="molecule type" value="Genomic_DNA"/>
</dbReference>
<gene>
    <name evidence="1" type="ORF">D1614_09215</name>
</gene>
<organism evidence="1 2">
    <name type="scientific">Maribellus luteus</name>
    <dbReference type="NCBI Taxonomy" id="2305463"/>
    <lineage>
        <taxon>Bacteria</taxon>
        <taxon>Pseudomonadati</taxon>
        <taxon>Bacteroidota</taxon>
        <taxon>Bacteroidia</taxon>
        <taxon>Marinilabiliales</taxon>
        <taxon>Prolixibacteraceae</taxon>
        <taxon>Maribellus</taxon>
    </lineage>
</organism>
<evidence type="ECO:0000313" key="1">
    <source>
        <dbReference type="EMBL" id="RIJ48702.1"/>
    </source>
</evidence>
<dbReference type="Proteomes" id="UP000265926">
    <property type="component" value="Unassembled WGS sequence"/>
</dbReference>
<proteinExistence type="predicted"/>
<keyword evidence="2" id="KW-1185">Reference proteome</keyword>
<comment type="caution">
    <text evidence="1">The sequence shown here is derived from an EMBL/GenBank/DDBJ whole genome shotgun (WGS) entry which is preliminary data.</text>
</comment>
<name>A0A399T1N9_9BACT</name>
<evidence type="ECO:0000313" key="2">
    <source>
        <dbReference type="Proteomes" id="UP000265926"/>
    </source>
</evidence>
<protein>
    <submittedName>
        <fullName evidence="1">Uncharacterized protein</fullName>
    </submittedName>
</protein>
<dbReference type="AlphaFoldDB" id="A0A399T1N9"/>
<reference evidence="1 2" key="1">
    <citation type="submission" date="2018-08" db="EMBL/GenBank/DDBJ databases">
        <title>Pallidiluteibacterium maritimus gen. nov., sp. nov., isolated from coastal sediment.</title>
        <authorList>
            <person name="Zhou L.Y."/>
        </authorList>
    </citation>
    <scope>NUCLEOTIDE SEQUENCE [LARGE SCALE GENOMIC DNA]</scope>
    <source>
        <strain evidence="1 2">XSD2</strain>
    </source>
</reference>
<sequence>MPLASGMRVSFFIFSLNECFSMGAHDKASPARMLQSGGRLYNMSRMKGKAQNPKLVPVAMQNKNQIRRI</sequence>